<feature type="transmembrane region" description="Helical" evidence="10">
    <location>
        <begin position="305"/>
        <end position="328"/>
    </location>
</feature>
<gene>
    <name evidence="10" type="primary">secY</name>
    <name evidence="14" type="ORF">Gferi_17490</name>
</gene>
<evidence type="ECO:0000256" key="10">
    <source>
        <dbReference type="HAMAP-Rule" id="MF_01465"/>
    </source>
</evidence>
<proteinExistence type="inferred from homology"/>
<feature type="transmembrane region" description="Helical" evidence="10">
    <location>
        <begin position="205"/>
        <end position="227"/>
    </location>
</feature>
<evidence type="ECO:0000256" key="7">
    <source>
        <dbReference type="ARBA" id="ARBA00023010"/>
    </source>
</evidence>
<evidence type="ECO:0000256" key="5">
    <source>
        <dbReference type="ARBA" id="ARBA00022927"/>
    </source>
</evidence>
<reference evidence="14 15" key="1">
    <citation type="submission" date="2016-09" db="EMBL/GenBank/DDBJ databases">
        <title>Genomic analysis reveals versatility of anaerobic energy metabolism of Geosporobacter ferrireducens IRF9 of phylum Firmicutes.</title>
        <authorList>
            <person name="Kim S.-J."/>
        </authorList>
    </citation>
    <scope>NUCLEOTIDE SEQUENCE [LARGE SCALE GENOMIC DNA]</scope>
    <source>
        <strain evidence="14 15">IRF9</strain>
    </source>
</reference>
<dbReference type="SUPFAM" id="SSF103491">
    <property type="entry name" value="Preprotein translocase SecY subunit"/>
    <property type="match status" value="1"/>
</dbReference>
<feature type="transmembrane region" description="Helical" evidence="10">
    <location>
        <begin position="117"/>
        <end position="138"/>
    </location>
</feature>
<feature type="transmembrane region" description="Helical" evidence="10">
    <location>
        <begin position="388"/>
        <end position="408"/>
    </location>
</feature>
<dbReference type="GO" id="GO:0006605">
    <property type="term" value="P:protein targeting"/>
    <property type="evidence" value="ECO:0007669"/>
    <property type="project" value="UniProtKB-UniRule"/>
</dbReference>
<dbReference type="AlphaFoldDB" id="A0A1D8GJU6"/>
<evidence type="ECO:0000256" key="6">
    <source>
        <dbReference type="ARBA" id="ARBA00022989"/>
    </source>
</evidence>
<comment type="similarity">
    <text evidence="2 10 13">Belongs to the SecY/SEC61-alpha family.</text>
</comment>
<comment type="subcellular location">
    <subcellularLocation>
        <location evidence="10">Cell membrane</location>
        <topology evidence="10">Multi-pass membrane protein</topology>
    </subcellularLocation>
    <subcellularLocation>
        <location evidence="1 12">Membrane</location>
        <topology evidence="1 12">Multi-pass membrane protein</topology>
    </subcellularLocation>
</comment>
<protein>
    <recommendedName>
        <fullName evidence="9 10">Protein translocase subunit SecY</fullName>
    </recommendedName>
</protein>
<feature type="transmembrane region" description="Helical" evidence="10">
    <location>
        <begin position="176"/>
        <end position="193"/>
    </location>
</feature>
<dbReference type="PRINTS" id="PR00303">
    <property type="entry name" value="SECYTRNLCASE"/>
</dbReference>
<evidence type="ECO:0000256" key="12">
    <source>
        <dbReference type="RuleBase" id="RU003484"/>
    </source>
</evidence>
<feature type="transmembrane region" description="Helical" evidence="10">
    <location>
        <begin position="144"/>
        <end position="164"/>
    </location>
</feature>
<dbReference type="GO" id="GO:0005886">
    <property type="term" value="C:plasma membrane"/>
    <property type="evidence" value="ECO:0007669"/>
    <property type="project" value="UniProtKB-SubCell"/>
</dbReference>
<keyword evidence="5 10" id="KW-0653">Protein transport</keyword>
<dbReference type="PANTHER" id="PTHR10906">
    <property type="entry name" value="SECY/SEC61-ALPHA FAMILY MEMBER"/>
    <property type="match status" value="1"/>
</dbReference>
<dbReference type="InterPro" id="IPR030659">
    <property type="entry name" value="SecY_CS"/>
</dbReference>
<keyword evidence="4 10" id="KW-0812">Transmembrane</keyword>
<dbReference type="InterPro" id="IPR026593">
    <property type="entry name" value="SecY"/>
</dbReference>
<dbReference type="GO" id="GO:0065002">
    <property type="term" value="P:intracellular protein transmembrane transport"/>
    <property type="evidence" value="ECO:0007669"/>
    <property type="project" value="UniProtKB-UniRule"/>
</dbReference>
<feature type="transmembrane region" description="Helical" evidence="10">
    <location>
        <begin position="20"/>
        <end position="43"/>
    </location>
</feature>
<sequence>MFTTLKNAWKIPDLRKRMLYTLMMMIIFRLGSTIPVPGMNRAALSQLFNQAESGLFGLFNLISGGAFGNFTIFALSISPYITASIILQLLTIAIPSLEAMAKEGEEGRKKIAQYTRYGTVVLALIQATGVSVGLFNQALISTDFVTVSVVVITLTAGTAFLMWLGEQITEKGIGNGISLIIFAGIVSRMPIGVAQTYQKFRIGEVSIFSIITFVVLSILIIAGVVAIQQGTRKIPVQYAKRVVGRKMYGGHSTHIPLKVNQAGVIPIIFAISLLQFPLTITYFFRGGGFSTFVERYLSPGGNPGIWIYSILEVLLIIFFTYFYTAITFNPVEVSENMKKHGGFIPGIRPGKPTTDYLNKVLTRITLAGAVFLAFIAVLPTLILKFTSINLLFGGTSILIAVSVALETMKQVEAQMLMRHYQGFLK</sequence>
<keyword evidence="6 10" id="KW-1133">Transmembrane helix</keyword>
<evidence type="ECO:0000256" key="9">
    <source>
        <dbReference type="ARBA" id="ARBA00039733"/>
    </source>
</evidence>
<comment type="subunit">
    <text evidence="10">Component of the Sec protein translocase complex. Heterotrimer consisting of SecY, SecE and SecG subunits. The heterotrimers can form oligomers, although 1 heterotrimer is thought to be able to translocate proteins. Interacts with the ribosome. Interacts with SecDF, and other proteins may be involved. Interacts with SecA.</text>
</comment>
<keyword evidence="7 10" id="KW-0811">Translocation</keyword>
<dbReference type="Proteomes" id="UP000095743">
    <property type="component" value="Chromosome"/>
</dbReference>
<organism evidence="14 15">
    <name type="scientific">Geosporobacter ferrireducens</name>
    <dbReference type="NCBI Taxonomy" id="1424294"/>
    <lineage>
        <taxon>Bacteria</taxon>
        <taxon>Bacillati</taxon>
        <taxon>Bacillota</taxon>
        <taxon>Clostridia</taxon>
        <taxon>Peptostreptococcales</taxon>
        <taxon>Thermotaleaceae</taxon>
        <taxon>Geosporobacter</taxon>
    </lineage>
</organism>
<keyword evidence="10" id="KW-1003">Cell membrane</keyword>
<evidence type="ECO:0000256" key="1">
    <source>
        <dbReference type="ARBA" id="ARBA00004141"/>
    </source>
</evidence>
<dbReference type="PROSITE" id="PS00756">
    <property type="entry name" value="SECY_2"/>
    <property type="match status" value="1"/>
</dbReference>
<dbReference type="HAMAP" id="MF_01465">
    <property type="entry name" value="SecY"/>
    <property type="match status" value="1"/>
</dbReference>
<comment type="function">
    <text evidence="10 11">The central subunit of the protein translocation channel SecYEG. Consists of two halves formed by TMs 1-5 and 6-10. These two domains form a lateral gate at the front which open onto the bilayer between TMs 2 and 7, and are clamped together by SecE at the back. The channel is closed by both a pore ring composed of hydrophobic SecY resides and a short helix (helix 2A) on the extracellular side of the membrane which forms a plug. The plug probably moves laterally to allow the channel to open. The ring and the pore may move independently.</text>
</comment>
<evidence type="ECO:0000313" key="15">
    <source>
        <dbReference type="Proteomes" id="UP000095743"/>
    </source>
</evidence>
<feature type="transmembrane region" description="Helical" evidence="10">
    <location>
        <begin position="264"/>
        <end position="285"/>
    </location>
</feature>
<evidence type="ECO:0000256" key="3">
    <source>
        <dbReference type="ARBA" id="ARBA00022448"/>
    </source>
</evidence>
<dbReference type="EMBL" id="CP017269">
    <property type="protein sequence ID" value="AOT71187.1"/>
    <property type="molecule type" value="Genomic_DNA"/>
</dbReference>
<dbReference type="InterPro" id="IPR023201">
    <property type="entry name" value="SecY_dom_sf"/>
</dbReference>
<evidence type="ECO:0000256" key="13">
    <source>
        <dbReference type="RuleBase" id="RU004349"/>
    </source>
</evidence>
<dbReference type="STRING" id="1424294.Gferi_17490"/>
<dbReference type="NCBIfam" id="TIGR00967">
    <property type="entry name" value="3a0501s007"/>
    <property type="match status" value="1"/>
</dbReference>
<evidence type="ECO:0000256" key="4">
    <source>
        <dbReference type="ARBA" id="ARBA00022692"/>
    </source>
</evidence>
<dbReference type="Gene3D" id="1.10.3370.10">
    <property type="entry name" value="SecY subunit domain"/>
    <property type="match status" value="1"/>
</dbReference>
<dbReference type="Pfam" id="PF00344">
    <property type="entry name" value="SecY"/>
    <property type="match status" value="1"/>
</dbReference>
<keyword evidence="3 10" id="KW-0813">Transport</keyword>
<keyword evidence="15" id="KW-1185">Reference proteome</keyword>
<feature type="transmembrane region" description="Helical" evidence="10">
    <location>
        <begin position="55"/>
        <end position="74"/>
    </location>
</feature>
<accession>A0A1D8GJU6</accession>
<dbReference type="InterPro" id="IPR002208">
    <property type="entry name" value="SecY/SEC61-alpha"/>
</dbReference>
<dbReference type="KEGG" id="gfe:Gferi_17490"/>
<dbReference type="GO" id="GO:0043952">
    <property type="term" value="P:protein transport by the Sec complex"/>
    <property type="evidence" value="ECO:0007669"/>
    <property type="project" value="UniProtKB-UniRule"/>
</dbReference>
<feature type="transmembrane region" description="Helical" evidence="10">
    <location>
        <begin position="360"/>
        <end position="382"/>
    </location>
</feature>
<dbReference type="PIRSF" id="PIRSF004557">
    <property type="entry name" value="SecY"/>
    <property type="match status" value="1"/>
</dbReference>
<dbReference type="FunFam" id="1.10.3370.10:FF:000001">
    <property type="entry name" value="Preprotein translocase subunit SecY"/>
    <property type="match status" value="1"/>
</dbReference>
<evidence type="ECO:0000256" key="2">
    <source>
        <dbReference type="ARBA" id="ARBA00005751"/>
    </source>
</evidence>
<dbReference type="OrthoDB" id="9809248at2"/>
<dbReference type="RefSeq" id="WP_069978754.1">
    <property type="nucleotide sequence ID" value="NZ_CP017269.1"/>
</dbReference>
<evidence type="ECO:0000256" key="8">
    <source>
        <dbReference type="ARBA" id="ARBA00023136"/>
    </source>
</evidence>
<dbReference type="PROSITE" id="PS00755">
    <property type="entry name" value="SECY_1"/>
    <property type="match status" value="1"/>
</dbReference>
<name>A0A1D8GJU6_9FIRM</name>
<evidence type="ECO:0000313" key="14">
    <source>
        <dbReference type="EMBL" id="AOT71187.1"/>
    </source>
</evidence>
<keyword evidence="8 10" id="KW-0472">Membrane</keyword>
<evidence type="ECO:0000256" key="11">
    <source>
        <dbReference type="RuleBase" id="RU000537"/>
    </source>
</evidence>